<accession>A0A0L0FJF1</accession>
<evidence type="ECO:0000313" key="2">
    <source>
        <dbReference type="EMBL" id="KNC76571.1"/>
    </source>
</evidence>
<sequence>MAIYLGYHTPYHGISWRSMWAITHLIMKLEEHEKLRKSLINFRRDAEVQQARVKESIMMASSIIPVLPPSFSANKVSCYKFACGCVCVTNHRPSLQTRPVCCYNCTLEYTSNGMRILDACPSELDVGLNPNVSATASSPVMKKKQMLSELEQLKAENERLKADNAKHELRWSSLREAAMKRKQKPVGETAG</sequence>
<dbReference type="GeneID" id="25911440"/>
<evidence type="ECO:0000256" key="1">
    <source>
        <dbReference type="SAM" id="Coils"/>
    </source>
</evidence>
<feature type="coiled-coil region" evidence="1">
    <location>
        <begin position="143"/>
        <end position="170"/>
    </location>
</feature>
<proteinExistence type="predicted"/>
<dbReference type="EMBL" id="KQ243045">
    <property type="protein sequence ID" value="KNC76571.1"/>
    <property type="molecule type" value="Genomic_DNA"/>
</dbReference>
<gene>
    <name evidence="2" type="ORF">SARC_10936</name>
</gene>
<dbReference type="Proteomes" id="UP000054560">
    <property type="component" value="Unassembled WGS sequence"/>
</dbReference>
<evidence type="ECO:0000313" key="3">
    <source>
        <dbReference type="Proteomes" id="UP000054560"/>
    </source>
</evidence>
<name>A0A0L0FJF1_9EUKA</name>
<dbReference type="RefSeq" id="XP_014150473.1">
    <property type="nucleotide sequence ID" value="XM_014294998.1"/>
</dbReference>
<protein>
    <submittedName>
        <fullName evidence="2">Uncharacterized protein</fullName>
    </submittedName>
</protein>
<organism evidence="2 3">
    <name type="scientific">Sphaeroforma arctica JP610</name>
    <dbReference type="NCBI Taxonomy" id="667725"/>
    <lineage>
        <taxon>Eukaryota</taxon>
        <taxon>Ichthyosporea</taxon>
        <taxon>Ichthyophonida</taxon>
        <taxon>Sphaeroforma</taxon>
    </lineage>
</organism>
<dbReference type="AlphaFoldDB" id="A0A0L0FJF1"/>
<keyword evidence="3" id="KW-1185">Reference proteome</keyword>
<keyword evidence="1" id="KW-0175">Coiled coil</keyword>
<reference evidence="2 3" key="1">
    <citation type="submission" date="2011-02" db="EMBL/GenBank/DDBJ databases">
        <title>The Genome Sequence of Sphaeroforma arctica JP610.</title>
        <authorList>
            <consortium name="The Broad Institute Genome Sequencing Platform"/>
            <person name="Russ C."/>
            <person name="Cuomo C."/>
            <person name="Young S.K."/>
            <person name="Zeng Q."/>
            <person name="Gargeya S."/>
            <person name="Alvarado L."/>
            <person name="Berlin A."/>
            <person name="Chapman S.B."/>
            <person name="Chen Z."/>
            <person name="Freedman E."/>
            <person name="Gellesch M."/>
            <person name="Goldberg J."/>
            <person name="Griggs A."/>
            <person name="Gujja S."/>
            <person name="Heilman E."/>
            <person name="Heiman D."/>
            <person name="Howarth C."/>
            <person name="Mehta T."/>
            <person name="Neiman D."/>
            <person name="Pearson M."/>
            <person name="Roberts A."/>
            <person name="Saif S."/>
            <person name="Shea T."/>
            <person name="Shenoy N."/>
            <person name="Sisk P."/>
            <person name="Stolte C."/>
            <person name="Sykes S."/>
            <person name="White J."/>
            <person name="Yandava C."/>
            <person name="Burger G."/>
            <person name="Gray M.W."/>
            <person name="Holland P.W.H."/>
            <person name="King N."/>
            <person name="Lang F.B.F."/>
            <person name="Roger A.J."/>
            <person name="Ruiz-Trillo I."/>
            <person name="Haas B."/>
            <person name="Nusbaum C."/>
            <person name="Birren B."/>
        </authorList>
    </citation>
    <scope>NUCLEOTIDE SEQUENCE [LARGE SCALE GENOMIC DNA]</scope>
    <source>
        <strain evidence="2 3">JP610</strain>
    </source>
</reference>